<accession>A0ABQ8H3L4</accession>
<dbReference type="PROSITE" id="PS51352">
    <property type="entry name" value="THIOREDOXIN_2"/>
    <property type="match status" value="1"/>
</dbReference>
<dbReference type="CDD" id="cd02982">
    <property type="entry name" value="PDI_b'_family"/>
    <property type="match status" value="1"/>
</dbReference>
<sequence length="442" mass="50339">MEATRILLLLLTSAYLLFSLYKFPPLSSDRHPSSPTTTHQHFQDFIEALTIFKSNKIEPKSLDTDIFTPITLLTYDGGDLYEDQQVWPVIDENDVVVLTENNFSEFVDKNRYVMVMFYAPWCYWSRKLAPHFAAAAKLHKGKAEAVFAMVDASVEGRLGQKYHIQAYPTMCLFVDGVRYLYDYENERTRDAISTWVKRKMAIGIHNITTKDEAVHIFTSESNLVFGVLDSLEGSDSEEFAAASKLQSDINFYRTASADVAELFHIVPQVQRPALILMRPGKHYRFDGQFTRSAIADFVSTRKLPPVITFTYKDAASIFDNPVKKLWLFASKSGSEVIRTFEEAAEAFRGKVLFVHVDLDNENFGKQLAHEFGAIEDTPTVVANSRRCSKKHVFNGELTLNNIKCFAEDFLKNELLRQSDPASETFLKLPSQSHATHQLHLQM</sequence>
<name>A0ABQ8H3L4_9ROSI</name>
<dbReference type="Pfam" id="PF00085">
    <property type="entry name" value="Thioredoxin"/>
    <property type="match status" value="1"/>
</dbReference>
<feature type="domain" description="Thioredoxin" evidence="3">
    <location>
        <begin position="75"/>
        <end position="201"/>
    </location>
</feature>
<evidence type="ECO:0000259" key="3">
    <source>
        <dbReference type="PROSITE" id="PS51352"/>
    </source>
</evidence>
<comment type="similarity">
    <text evidence="1">Belongs to the protein disulfide isomerase family.</text>
</comment>
<proteinExistence type="inferred from homology"/>
<dbReference type="Proteomes" id="UP000827721">
    <property type="component" value="Unassembled WGS sequence"/>
</dbReference>
<comment type="caution">
    <text evidence="4">The sequence shown here is derived from an EMBL/GenBank/DDBJ whole genome shotgun (WGS) entry which is preliminary data.</text>
</comment>
<dbReference type="InterPro" id="IPR036249">
    <property type="entry name" value="Thioredoxin-like_sf"/>
</dbReference>
<dbReference type="Gene3D" id="3.40.30.10">
    <property type="entry name" value="Glutaredoxin"/>
    <property type="match status" value="3"/>
</dbReference>
<evidence type="ECO:0000256" key="2">
    <source>
        <dbReference type="SAM" id="SignalP"/>
    </source>
</evidence>
<dbReference type="Pfam" id="PF13848">
    <property type="entry name" value="Thioredoxin_6"/>
    <property type="match status" value="1"/>
</dbReference>
<evidence type="ECO:0000313" key="5">
    <source>
        <dbReference type="Proteomes" id="UP000827721"/>
    </source>
</evidence>
<evidence type="ECO:0000256" key="1">
    <source>
        <dbReference type="ARBA" id="ARBA00006347"/>
    </source>
</evidence>
<dbReference type="SUPFAM" id="SSF52833">
    <property type="entry name" value="Thioredoxin-like"/>
    <property type="match status" value="3"/>
</dbReference>
<protein>
    <recommendedName>
        <fullName evidence="3">Thioredoxin domain-containing protein</fullName>
    </recommendedName>
</protein>
<organism evidence="4 5">
    <name type="scientific">Xanthoceras sorbifolium</name>
    <dbReference type="NCBI Taxonomy" id="99658"/>
    <lineage>
        <taxon>Eukaryota</taxon>
        <taxon>Viridiplantae</taxon>
        <taxon>Streptophyta</taxon>
        <taxon>Embryophyta</taxon>
        <taxon>Tracheophyta</taxon>
        <taxon>Spermatophyta</taxon>
        <taxon>Magnoliopsida</taxon>
        <taxon>eudicotyledons</taxon>
        <taxon>Gunneridae</taxon>
        <taxon>Pentapetalae</taxon>
        <taxon>rosids</taxon>
        <taxon>malvids</taxon>
        <taxon>Sapindales</taxon>
        <taxon>Sapindaceae</taxon>
        <taxon>Xanthoceroideae</taxon>
        <taxon>Xanthoceras</taxon>
    </lineage>
</organism>
<evidence type="ECO:0000313" key="4">
    <source>
        <dbReference type="EMBL" id="KAH7547906.1"/>
    </source>
</evidence>
<dbReference type="PANTHER" id="PTHR18929:SF214">
    <property type="entry name" value="THIOREDOXIN DOMAIN-CONTAINING PROTEIN"/>
    <property type="match status" value="1"/>
</dbReference>
<keyword evidence="5" id="KW-1185">Reference proteome</keyword>
<feature type="chain" id="PRO_5046379467" description="Thioredoxin domain-containing protein" evidence="2">
    <location>
        <begin position="29"/>
        <end position="442"/>
    </location>
</feature>
<dbReference type="EMBL" id="JAFEMO010000014">
    <property type="protein sequence ID" value="KAH7547906.1"/>
    <property type="molecule type" value="Genomic_DNA"/>
</dbReference>
<feature type="signal peptide" evidence="2">
    <location>
        <begin position="1"/>
        <end position="28"/>
    </location>
</feature>
<dbReference type="InterPro" id="IPR013766">
    <property type="entry name" value="Thioredoxin_domain"/>
</dbReference>
<dbReference type="CDD" id="cd02981">
    <property type="entry name" value="PDI_b_family"/>
    <property type="match status" value="1"/>
</dbReference>
<dbReference type="CDD" id="cd02961">
    <property type="entry name" value="PDI_a_family"/>
    <property type="match status" value="1"/>
</dbReference>
<gene>
    <name evidence="4" type="ORF">JRO89_XS14G0035600</name>
</gene>
<keyword evidence="2" id="KW-0732">Signal</keyword>
<reference evidence="4 5" key="1">
    <citation type="submission" date="2021-02" db="EMBL/GenBank/DDBJ databases">
        <title>Plant Genome Project.</title>
        <authorList>
            <person name="Zhang R.-G."/>
        </authorList>
    </citation>
    <scope>NUCLEOTIDE SEQUENCE [LARGE SCALE GENOMIC DNA]</scope>
    <source>
        <tissue evidence="4">Leaves</tissue>
    </source>
</reference>
<dbReference type="PANTHER" id="PTHR18929">
    <property type="entry name" value="PROTEIN DISULFIDE ISOMERASE"/>
    <property type="match status" value="1"/>
</dbReference>